<organism evidence="2">
    <name type="scientific">Rhizophora mucronata</name>
    <name type="common">Asiatic mangrove</name>
    <dbReference type="NCBI Taxonomy" id="61149"/>
    <lineage>
        <taxon>Eukaryota</taxon>
        <taxon>Viridiplantae</taxon>
        <taxon>Streptophyta</taxon>
        <taxon>Embryophyta</taxon>
        <taxon>Tracheophyta</taxon>
        <taxon>Spermatophyta</taxon>
        <taxon>Magnoliopsida</taxon>
        <taxon>eudicotyledons</taxon>
        <taxon>Gunneridae</taxon>
        <taxon>Pentapetalae</taxon>
        <taxon>rosids</taxon>
        <taxon>fabids</taxon>
        <taxon>Malpighiales</taxon>
        <taxon>Rhizophoraceae</taxon>
        <taxon>Rhizophora</taxon>
    </lineage>
</organism>
<name>A0A2P2NTE0_RHIMU</name>
<dbReference type="AlphaFoldDB" id="A0A2P2NTE0"/>
<protein>
    <submittedName>
        <fullName evidence="2">Uncharacterized protein</fullName>
    </submittedName>
</protein>
<evidence type="ECO:0000256" key="1">
    <source>
        <dbReference type="SAM" id="SignalP"/>
    </source>
</evidence>
<evidence type="ECO:0000313" key="2">
    <source>
        <dbReference type="EMBL" id="MBX45661.1"/>
    </source>
</evidence>
<feature type="signal peptide" evidence="1">
    <location>
        <begin position="1"/>
        <end position="17"/>
    </location>
</feature>
<keyword evidence="1" id="KW-0732">Signal</keyword>
<accession>A0A2P2NTE0</accession>
<sequence>MFAAFFLLFLFLILVSSLMHRSCYHNCIDCELGLWILRKFYASFFFWWGFPVKLFDLCMNLD</sequence>
<proteinExistence type="predicted"/>
<dbReference type="EMBL" id="GGEC01065177">
    <property type="protein sequence ID" value="MBX45661.1"/>
    <property type="molecule type" value="Transcribed_RNA"/>
</dbReference>
<feature type="chain" id="PRO_5015166562" evidence="1">
    <location>
        <begin position="18"/>
        <end position="62"/>
    </location>
</feature>
<reference evidence="2" key="1">
    <citation type="submission" date="2018-02" db="EMBL/GenBank/DDBJ databases">
        <title>Rhizophora mucronata_Transcriptome.</title>
        <authorList>
            <person name="Meera S.P."/>
            <person name="Sreeshan A."/>
            <person name="Augustine A."/>
        </authorList>
    </citation>
    <scope>NUCLEOTIDE SEQUENCE</scope>
    <source>
        <tissue evidence="2">Leaf</tissue>
    </source>
</reference>